<dbReference type="CDD" id="cd00038">
    <property type="entry name" value="CAP_ED"/>
    <property type="match status" value="1"/>
</dbReference>
<dbReference type="PROSITE" id="PS50042">
    <property type="entry name" value="CNMP_BINDING_3"/>
    <property type="match status" value="1"/>
</dbReference>
<dbReference type="RefSeq" id="WP_176030846.1">
    <property type="nucleotide sequence ID" value="NZ_JBHSJV010000001.1"/>
</dbReference>
<gene>
    <name evidence="2" type="ORF">ACFSTE_21815</name>
</gene>
<accession>A0ABW5NGE5</accession>
<dbReference type="InterPro" id="IPR014710">
    <property type="entry name" value="RmlC-like_jellyroll"/>
</dbReference>
<dbReference type="EMBL" id="JBHULX010000048">
    <property type="protein sequence ID" value="MFD2593490.1"/>
    <property type="molecule type" value="Genomic_DNA"/>
</dbReference>
<protein>
    <submittedName>
        <fullName evidence="2">Crp/Fnr family transcriptional regulator</fullName>
    </submittedName>
</protein>
<comment type="caution">
    <text evidence="2">The sequence shown here is derived from an EMBL/GenBank/DDBJ whole genome shotgun (WGS) entry which is preliminary data.</text>
</comment>
<feature type="domain" description="Cyclic nucleotide-binding" evidence="1">
    <location>
        <begin position="13"/>
        <end position="112"/>
    </location>
</feature>
<dbReference type="Proteomes" id="UP001597459">
    <property type="component" value="Unassembled WGS sequence"/>
</dbReference>
<sequence length="187" mass="21756">MDKLAKYIKARIDIDDNVLSTIVSSFESRTIAKGKFAIKKNQLVTDYYFILSGGLRMYIVHNDIELTRYFAFEGEMIADISKIKARGRSNTYIEAIENTELLTIKHEKMELLYETYPIWQKFGRLLWEESFASVLNGVHNFQTLSAKERYLDIMKRSDIVKRVPLKDLSSFLGITPSSLSRIRKEIK</sequence>
<proteinExistence type="predicted"/>
<name>A0ABW5NGE5_9FLAO</name>
<dbReference type="SUPFAM" id="SSF51206">
    <property type="entry name" value="cAMP-binding domain-like"/>
    <property type="match status" value="1"/>
</dbReference>
<keyword evidence="3" id="KW-1185">Reference proteome</keyword>
<reference evidence="3" key="1">
    <citation type="journal article" date="2019" name="Int. J. Syst. Evol. Microbiol.">
        <title>The Global Catalogue of Microorganisms (GCM) 10K type strain sequencing project: providing services to taxonomists for standard genome sequencing and annotation.</title>
        <authorList>
            <consortium name="The Broad Institute Genomics Platform"/>
            <consortium name="The Broad Institute Genome Sequencing Center for Infectious Disease"/>
            <person name="Wu L."/>
            <person name="Ma J."/>
        </authorList>
    </citation>
    <scope>NUCLEOTIDE SEQUENCE [LARGE SCALE GENOMIC DNA]</scope>
    <source>
        <strain evidence="3">KCTC 42423</strain>
    </source>
</reference>
<dbReference type="InterPro" id="IPR000595">
    <property type="entry name" value="cNMP-bd_dom"/>
</dbReference>
<dbReference type="Gene3D" id="2.60.120.10">
    <property type="entry name" value="Jelly Rolls"/>
    <property type="match status" value="1"/>
</dbReference>
<evidence type="ECO:0000313" key="2">
    <source>
        <dbReference type="EMBL" id="MFD2593490.1"/>
    </source>
</evidence>
<evidence type="ECO:0000259" key="1">
    <source>
        <dbReference type="PROSITE" id="PS50042"/>
    </source>
</evidence>
<dbReference type="Pfam" id="PF00027">
    <property type="entry name" value="cNMP_binding"/>
    <property type="match status" value="1"/>
</dbReference>
<evidence type="ECO:0000313" key="3">
    <source>
        <dbReference type="Proteomes" id="UP001597459"/>
    </source>
</evidence>
<organism evidence="2 3">
    <name type="scientific">Aquimarina hainanensis</name>
    <dbReference type="NCBI Taxonomy" id="1578017"/>
    <lineage>
        <taxon>Bacteria</taxon>
        <taxon>Pseudomonadati</taxon>
        <taxon>Bacteroidota</taxon>
        <taxon>Flavobacteriia</taxon>
        <taxon>Flavobacteriales</taxon>
        <taxon>Flavobacteriaceae</taxon>
        <taxon>Aquimarina</taxon>
    </lineage>
</organism>
<dbReference type="InterPro" id="IPR018490">
    <property type="entry name" value="cNMP-bd_dom_sf"/>
</dbReference>